<dbReference type="InterPro" id="IPR028299">
    <property type="entry name" value="ClpA/B_CS2"/>
</dbReference>
<dbReference type="SUPFAM" id="SSF52540">
    <property type="entry name" value="P-loop containing nucleoside triphosphate hydrolases"/>
    <property type="match status" value="2"/>
</dbReference>
<dbReference type="SMART" id="SM00382">
    <property type="entry name" value="AAA"/>
    <property type="match status" value="2"/>
</dbReference>
<keyword evidence="8" id="KW-0175">Coiled coil</keyword>
<dbReference type="STRING" id="1802596.A2Z11_04690"/>
<dbReference type="InterPro" id="IPR050130">
    <property type="entry name" value="ClpA_ClpB"/>
</dbReference>
<name>A0A1G1WD80_9BACT</name>
<keyword evidence="2" id="KW-0677">Repeat</keyword>
<dbReference type="FunFam" id="3.40.50.300:FF:000010">
    <property type="entry name" value="Chaperone clpB 1, putative"/>
    <property type="match status" value="1"/>
</dbReference>
<feature type="domain" description="AAA+ ATPase" evidence="9">
    <location>
        <begin position="56"/>
        <end position="200"/>
    </location>
</feature>
<dbReference type="InterPro" id="IPR041546">
    <property type="entry name" value="ClpA/ClpB_AAA_lid"/>
</dbReference>
<dbReference type="Proteomes" id="UP000176389">
    <property type="component" value="Unassembled WGS sequence"/>
</dbReference>
<dbReference type="InterPro" id="IPR003959">
    <property type="entry name" value="ATPase_AAA_core"/>
</dbReference>
<dbReference type="Gene3D" id="3.40.50.300">
    <property type="entry name" value="P-loop containing nucleotide triphosphate hydrolases"/>
    <property type="match status" value="3"/>
</dbReference>
<comment type="similarity">
    <text evidence="1 7">Belongs to the ClpA/ClpB family.</text>
</comment>
<feature type="coiled-coil region" evidence="8">
    <location>
        <begin position="270"/>
        <end position="384"/>
    </location>
</feature>
<feature type="domain" description="Clp ATPase C-terminal" evidence="10">
    <location>
        <begin position="627"/>
        <end position="716"/>
    </location>
</feature>
<dbReference type="GO" id="GO:0005524">
    <property type="term" value="F:ATP binding"/>
    <property type="evidence" value="ECO:0007669"/>
    <property type="project" value="UniProtKB-KW"/>
</dbReference>
<dbReference type="PANTHER" id="PTHR11638">
    <property type="entry name" value="ATP-DEPENDENT CLP PROTEASE"/>
    <property type="match status" value="1"/>
</dbReference>
<evidence type="ECO:0000256" key="8">
    <source>
        <dbReference type="SAM" id="Coils"/>
    </source>
</evidence>
<evidence type="ECO:0000256" key="3">
    <source>
        <dbReference type="ARBA" id="ARBA00022741"/>
    </source>
</evidence>
<evidence type="ECO:0000256" key="4">
    <source>
        <dbReference type="ARBA" id="ARBA00022840"/>
    </source>
</evidence>
<dbReference type="InterPro" id="IPR027417">
    <property type="entry name" value="P-loop_NTPase"/>
</dbReference>
<evidence type="ECO:0000256" key="1">
    <source>
        <dbReference type="ARBA" id="ARBA00008675"/>
    </source>
</evidence>
<comment type="caution">
    <text evidence="11">The sequence shown here is derived from an EMBL/GenBank/DDBJ whole genome shotgun (WGS) entry which is preliminary data.</text>
</comment>
<evidence type="ECO:0000256" key="6">
    <source>
        <dbReference type="ARBA" id="ARBA00026057"/>
    </source>
</evidence>
<accession>A0A1G1WD80</accession>
<evidence type="ECO:0000256" key="7">
    <source>
        <dbReference type="RuleBase" id="RU004432"/>
    </source>
</evidence>
<evidence type="ECO:0000259" key="10">
    <source>
        <dbReference type="SMART" id="SM01086"/>
    </source>
</evidence>
<evidence type="ECO:0000256" key="5">
    <source>
        <dbReference type="ARBA" id="ARBA00023186"/>
    </source>
</evidence>
<keyword evidence="4 7" id="KW-0067">ATP-binding</keyword>
<dbReference type="Gene3D" id="1.10.8.60">
    <property type="match status" value="1"/>
</dbReference>
<dbReference type="PANTHER" id="PTHR11638:SF18">
    <property type="entry name" value="HEAT SHOCK PROTEIN 104"/>
    <property type="match status" value="1"/>
</dbReference>
<evidence type="ECO:0000313" key="11">
    <source>
        <dbReference type="EMBL" id="OGY25604.1"/>
    </source>
</evidence>
<dbReference type="SMART" id="SM01086">
    <property type="entry name" value="ClpB_D2-small"/>
    <property type="match status" value="1"/>
</dbReference>
<reference evidence="11 12" key="1">
    <citation type="journal article" date="2016" name="Nat. Commun.">
        <title>Thousands of microbial genomes shed light on interconnected biogeochemical processes in an aquifer system.</title>
        <authorList>
            <person name="Anantharaman K."/>
            <person name="Brown C.T."/>
            <person name="Hug L.A."/>
            <person name="Sharon I."/>
            <person name="Castelle C.J."/>
            <person name="Probst A.J."/>
            <person name="Thomas B.C."/>
            <person name="Singh A."/>
            <person name="Wilkins M.J."/>
            <person name="Karaoz U."/>
            <person name="Brodie E.L."/>
            <person name="Williams K.H."/>
            <person name="Hubbard S.S."/>
            <person name="Banfield J.F."/>
        </authorList>
    </citation>
    <scope>NUCLEOTIDE SEQUENCE [LARGE SCALE GENOMIC DNA]</scope>
</reference>
<dbReference type="InterPro" id="IPR003593">
    <property type="entry name" value="AAA+_ATPase"/>
</dbReference>
<keyword evidence="3 7" id="KW-0547">Nucleotide-binding</keyword>
<keyword evidence="5 7" id="KW-0143">Chaperone</keyword>
<evidence type="ECO:0000256" key="2">
    <source>
        <dbReference type="ARBA" id="ARBA00022737"/>
    </source>
</evidence>
<sequence>MDGIQPQQQFTYQPPQNPLEAYGRDLTSLAKTGKLDPVIGRDQEIRRMMQILSRRTKNNPVLVGEAGVGKTAIVEGLAQRIIAGDVPDTLKNRELIQLDMTALVAGAMFRGEFEERLKAVLKAVTEVGGKYILFIDELHTVVGTGRAEGTVDAANILKPALARGELHMIGATTNKEYREYIEKDPAFERRFQPIYVEEPSVEDTVAILRGLKERYEVHHGIRITDAAIIAAAQLSARYISGRFLPDKAVDLIDEATSSLKMEVESMPVELDTLKRNILQLEIEAAALKKEKDPASRERLKQIESEIESEKKRFNSLEAQWKKEKDAINKLRTANSELERSKVALEQAEREADLNKAAEIKYGKIPQLEEEIKEANKNLQQVTKGSPALLREEVTSEDIAKVVARWTGIPVARLLEGESEKLSHMEEELHRRMVDQDEAVKEVANAIRRHRAGISEESKPIGSFIFLGPTGVGKTELAKSLADFLFNDETATVRMDMSEYMEQHTVSRLIGAPPGYVGFEEGGQLTEAVRRRPYSVVLFDEIEKAHKDVFNLLLQVLDDGRLTDGRGRTVDFKNTVIIMTSNFGSDLIQKYEGKTPQIMREELLTLVRKTFRPEFLNRVDEIVVFNPLSEKGIEQITQLQLDKVVARFKEKGINLKIDEKVKDQIAKGGFDPIWGARPLKRVIQNLILDELALEMVEGKIKSSDTVNASIKNDKIVFKVG</sequence>
<dbReference type="GO" id="GO:0016887">
    <property type="term" value="F:ATP hydrolysis activity"/>
    <property type="evidence" value="ECO:0007669"/>
    <property type="project" value="InterPro"/>
</dbReference>
<dbReference type="InterPro" id="IPR019489">
    <property type="entry name" value="Clp_ATPase_C"/>
</dbReference>
<dbReference type="FunFam" id="3.40.50.300:FF:000120">
    <property type="entry name" value="ATP-dependent chaperone ClpB"/>
    <property type="match status" value="1"/>
</dbReference>
<comment type="subunit">
    <text evidence="6">Homohexamer. The oligomerization is ATP-dependent.</text>
</comment>
<dbReference type="Pfam" id="PF10431">
    <property type="entry name" value="ClpB_D2-small"/>
    <property type="match status" value="1"/>
</dbReference>
<dbReference type="GO" id="GO:0005737">
    <property type="term" value="C:cytoplasm"/>
    <property type="evidence" value="ECO:0007669"/>
    <property type="project" value="TreeGrafter"/>
</dbReference>
<evidence type="ECO:0000313" key="12">
    <source>
        <dbReference type="Proteomes" id="UP000176389"/>
    </source>
</evidence>
<dbReference type="PROSITE" id="PS00870">
    <property type="entry name" value="CLPAB_1"/>
    <property type="match status" value="1"/>
</dbReference>
<dbReference type="GO" id="GO:0034605">
    <property type="term" value="P:cellular response to heat"/>
    <property type="evidence" value="ECO:0007669"/>
    <property type="project" value="TreeGrafter"/>
</dbReference>
<gene>
    <name evidence="11" type="ORF">A2Z11_04690</name>
</gene>
<dbReference type="Pfam" id="PF17871">
    <property type="entry name" value="AAA_lid_9"/>
    <property type="match status" value="1"/>
</dbReference>
<dbReference type="AlphaFoldDB" id="A0A1G1WD80"/>
<dbReference type="CDD" id="cd00009">
    <property type="entry name" value="AAA"/>
    <property type="match status" value="1"/>
</dbReference>
<dbReference type="Pfam" id="PF00004">
    <property type="entry name" value="AAA"/>
    <property type="match status" value="1"/>
</dbReference>
<dbReference type="CDD" id="cd19499">
    <property type="entry name" value="RecA-like_ClpB_Hsp104-like"/>
    <property type="match status" value="1"/>
</dbReference>
<dbReference type="FunFam" id="3.40.50.300:FF:000025">
    <property type="entry name" value="ATP-dependent Clp protease subunit"/>
    <property type="match status" value="1"/>
</dbReference>
<protein>
    <submittedName>
        <fullName evidence="11">ATP-dependent chaperone ClpB</fullName>
    </submittedName>
</protein>
<dbReference type="EMBL" id="MHCS01000044">
    <property type="protein sequence ID" value="OGY25604.1"/>
    <property type="molecule type" value="Genomic_DNA"/>
</dbReference>
<dbReference type="Pfam" id="PF07724">
    <property type="entry name" value="AAA_2"/>
    <property type="match status" value="1"/>
</dbReference>
<dbReference type="InterPro" id="IPR001270">
    <property type="entry name" value="ClpA/B"/>
</dbReference>
<evidence type="ECO:0000259" key="9">
    <source>
        <dbReference type="SMART" id="SM00382"/>
    </source>
</evidence>
<feature type="domain" description="AAA+ ATPase" evidence="9">
    <location>
        <begin position="459"/>
        <end position="628"/>
    </location>
</feature>
<dbReference type="InterPro" id="IPR018368">
    <property type="entry name" value="ClpA/B_CS1"/>
</dbReference>
<organism evidence="11 12">
    <name type="scientific">Candidatus Woykebacteria bacterium RBG_16_43_9</name>
    <dbReference type="NCBI Taxonomy" id="1802596"/>
    <lineage>
        <taxon>Bacteria</taxon>
        <taxon>Candidatus Woykeibacteriota</taxon>
    </lineage>
</organism>
<proteinExistence type="inferred from homology"/>
<dbReference type="PRINTS" id="PR00300">
    <property type="entry name" value="CLPPROTEASEA"/>
</dbReference>
<dbReference type="PROSITE" id="PS00871">
    <property type="entry name" value="CLPAB_2"/>
    <property type="match status" value="1"/>
</dbReference>